<accession>A0A2I0BE18</accession>
<evidence type="ECO:0000256" key="3">
    <source>
        <dbReference type="SAM" id="MobiDB-lite"/>
    </source>
</evidence>
<feature type="domain" description="RRM" evidence="5">
    <location>
        <begin position="113"/>
        <end position="191"/>
    </location>
</feature>
<dbReference type="GO" id="GO:0003729">
    <property type="term" value="F:mRNA binding"/>
    <property type="evidence" value="ECO:0007669"/>
    <property type="project" value="TreeGrafter"/>
</dbReference>
<dbReference type="InterPro" id="IPR050502">
    <property type="entry name" value="Euk_RNA-bind_prot"/>
</dbReference>
<keyword evidence="4" id="KW-0732">Signal</keyword>
<feature type="chain" id="PRO_5014138916" evidence="4">
    <location>
        <begin position="19"/>
        <end position="310"/>
    </location>
</feature>
<dbReference type="PANTHER" id="PTHR48025:SF11">
    <property type="entry name" value="RNA-BINDING PROTEIN CP33, CHLOROPLASTIC"/>
    <property type="match status" value="1"/>
</dbReference>
<gene>
    <name evidence="6" type="ORF">AXF42_Ash010456</name>
</gene>
<dbReference type="InterPro" id="IPR035979">
    <property type="entry name" value="RBD_domain_sf"/>
</dbReference>
<feature type="compositionally biased region" description="Basic and acidic residues" evidence="3">
    <location>
        <begin position="94"/>
        <end position="113"/>
    </location>
</feature>
<feature type="domain" description="RRM" evidence="5">
    <location>
        <begin position="216"/>
        <end position="294"/>
    </location>
</feature>
<evidence type="ECO:0000313" key="6">
    <source>
        <dbReference type="EMBL" id="PKA66047.1"/>
    </source>
</evidence>
<evidence type="ECO:0000256" key="1">
    <source>
        <dbReference type="ARBA" id="ARBA00022884"/>
    </source>
</evidence>
<proteinExistence type="predicted"/>
<keyword evidence="1 2" id="KW-0694">RNA-binding</keyword>
<dbReference type="Pfam" id="PF00076">
    <property type="entry name" value="RRM_1"/>
    <property type="match status" value="2"/>
</dbReference>
<sequence length="310" mass="32969">MAGAAAAAAVAGIRLVAAANAIAVSVAKTKSSPSFPSSSHQGVTCSFSKSFSRILRPSSLYPSSPRHRLFTFSGSYPAPASSDDAYCKEEPQERLLGGEEREQNPRSSSRDAGRLYVGNLPYTTTSSELAELFSQAGAVDTVEIIYDRVTDRSRGFGFVTMASVEEANEAIRLFDGSLVGGRTVKVNFPEVPKGGEREVMGPRIKATARRYVDSSHKIYAGNLGWTVTSEALKNAFAAFSGLLGAKVVYERDSGRSRGFGFVTFASDEECQGALESMDGKMLAGRPLRLNLASDRASSVVSSSSLESSLV</sequence>
<dbReference type="GO" id="GO:0009535">
    <property type="term" value="C:chloroplast thylakoid membrane"/>
    <property type="evidence" value="ECO:0007669"/>
    <property type="project" value="TreeGrafter"/>
</dbReference>
<protein>
    <submittedName>
        <fullName evidence="6">33 kDa ribonucleoprotein, chloroplastic</fullName>
    </submittedName>
</protein>
<dbReference type="PANTHER" id="PTHR48025">
    <property type="entry name" value="OS02G0815200 PROTEIN"/>
    <property type="match status" value="1"/>
</dbReference>
<feature type="signal peptide" evidence="4">
    <location>
        <begin position="1"/>
        <end position="18"/>
    </location>
</feature>
<dbReference type="PROSITE" id="PS50102">
    <property type="entry name" value="RRM"/>
    <property type="match status" value="2"/>
</dbReference>
<dbReference type="STRING" id="1088818.A0A2I0BE18"/>
<dbReference type="SUPFAM" id="SSF54928">
    <property type="entry name" value="RNA-binding domain, RBD"/>
    <property type="match status" value="2"/>
</dbReference>
<dbReference type="EMBL" id="KZ451888">
    <property type="protein sequence ID" value="PKA66047.1"/>
    <property type="molecule type" value="Genomic_DNA"/>
</dbReference>
<dbReference type="CDD" id="cd21609">
    <property type="entry name" value="RRM1_PSRP2_like"/>
    <property type="match status" value="1"/>
</dbReference>
<evidence type="ECO:0000313" key="7">
    <source>
        <dbReference type="Proteomes" id="UP000236161"/>
    </source>
</evidence>
<feature type="region of interest" description="Disordered" evidence="3">
    <location>
        <begin position="94"/>
        <end position="114"/>
    </location>
</feature>
<dbReference type="SMART" id="SM00360">
    <property type="entry name" value="RRM"/>
    <property type="match status" value="2"/>
</dbReference>
<evidence type="ECO:0000256" key="2">
    <source>
        <dbReference type="PROSITE-ProRule" id="PRU00176"/>
    </source>
</evidence>
<dbReference type="InterPro" id="IPR000504">
    <property type="entry name" value="RRM_dom"/>
</dbReference>
<name>A0A2I0BE18_9ASPA</name>
<dbReference type="InterPro" id="IPR012677">
    <property type="entry name" value="Nucleotide-bd_a/b_plait_sf"/>
</dbReference>
<reference evidence="6 7" key="1">
    <citation type="journal article" date="2017" name="Nature">
        <title>The Apostasia genome and the evolution of orchids.</title>
        <authorList>
            <person name="Zhang G.Q."/>
            <person name="Liu K.W."/>
            <person name="Li Z."/>
            <person name="Lohaus R."/>
            <person name="Hsiao Y.Y."/>
            <person name="Niu S.C."/>
            <person name="Wang J.Y."/>
            <person name="Lin Y.C."/>
            <person name="Xu Q."/>
            <person name="Chen L.J."/>
            <person name="Yoshida K."/>
            <person name="Fujiwara S."/>
            <person name="Wang Z.W."/>
            <person name="Zhang Y.Q."/>
            <person name="Mitsuda N."/>
            <person name="Wang M."/>
            <person name="Liu G.H."/>
            <person name="Pecoraro L."/>
            <person name="Huang H.X."/>
            <person name="Xiao X.J."/>
            <person name="Lin M."/>
            <person name="Wu X.Y."/>
            <person name="Wu W.L."/>
            <person name="Chen Y.Y."/>
            <person name="Chang S.B."/>
            <person name="Sakamoto S."/>
            <person name="Ohme-Takagi M."/>
            <person name="Yagi M."/>
            <person name="Zeng S.J."/>
            <person name="Shen C.Y."/>
            <person name="Yeh C.M."/>
            <person name="Luo Y.B."/>
            <person name="Tsai W.C."/>
            <person name="Van de Peer Y."/>
            <person name="Liu Z.J."/>
        </authorList>
    </citation>
    <scope>NUCLEOTIDE SEQUENCE [LARGE SCALE GENOMIC DNA]</scope>
    <source>
        <strain evidence="7">cv. Shenzhen</strain>
        <tissue evidence="6">Stem</tissue>
    </source>
</reference>
<organism evidence="6 7">
    <name type="scientific">Apostasia shenzhenica</name>
    <dbReference type="NCBI Taxonomy" id="1088818"/>
    <lineage>
        <taxon>Eukaryota</taxon>
        <taxon>Viridiplantae</taxon>
        <taxon>Streptophyta</taxon>
        <taxon>Embryophyta</taxon>
        <taxon>Tracheophyta</taxon>
        <taxon>Spermatophyta</taxon>
        <taxon>Magnoliopsida</taxon>
        <taxon>Liliopsida</taxon>
        <taxon>Asparagales</taxon>
        <taxon>Orchidaceae</taxon>
        <taxon>Apostasioideae</taxon>
        <taxon>Apostasia</taxon>
    </lineage>
</organism>
<evidence type="ECO:0000256" key="4">
    <source>
        <dbReference type="SAM" id="SignalP"/>
    </source>
</evidence>
<dbReference type="Proteomes" id="UP000236161">
    <property type="component" value="Unassembled WGS sequence"/>
</dbReference>
<dbReference type="OrthoDB" id="439808at2759"/>
<keyword evidence="6" id="KW-0687">Ribonucleoprotein</keyword>
<dbReference type="GO" id="GO:1990904">
    <property type="term" value="C:ribonucleoprotein complex"/>
    <property type="evidence" value="ECO:0007669"/>
    <property type="project" value="UniProtKB-KW"/>
</dbReference>
<dbReference type="AlphaFoldDB" id="A0A2I0BE18"/>
<evidence type="ECO:0000259" key="5">
    <source>
        <dbReference type="PROSITE" id="PS50102"/>
    </source>
</evidence>
<keyword evidence="7" id="KW-1185">Reference proteome</keyword>
<dbReference type="GO" id="GO:1901259">
    <property type="term" value="P:chloroplast rRNA processing"/>
    <property type="evidence" value="ECO:0007669"/>
    <property type="project" value="TreeGrafter"/>
</dbReference>
<dbReference type="Gene3D" id="3.30.70.330">
    <property type="match status" value="2"/>
</dbReference>